<proteinExistence type="predicted"/>
<feature type="domain" description="Transposase IS204/IS1001/IS1096/IS1165 helix-turn-helix" evidence="1">
    <location>
        <begin position="92"/>
        <end position="142"/>
    </location>
</feature>
<comment type="caution">
    <text evidence="2">The sequence shown here is derived from an EMBL/GenBank/DDBJ whole genome shotgun (WGS) entry which is preliminary data.</text>
</comment>
<accession>A0ABT0UDP2</accession>
<organism evidence="2 3">
    <name type="scientific">Aporhodopirellula aestuarii</name>
    <dbReference type="NCBI Taxonomy" id="2950107"/>
    <lineage>
        <taxon>Bacteria</taxon>
        <taxon>Pseudomonadati</taxon>
        <taxon>Planctomycetota</taxon>
        <taxon>Planctomycetia</taxon>
        <taxon>Pirellulales</taxon>
        <taxon>Pirellulaceae</taxon>
        <taxon>Aporhodopirellula</taxon>
    </lineage>
</organism>
<gene>
    <name evidence="2" type="ORF">NB063_31525</name>
</gene>
<evidence type="ECO:0000313" key="3">
    <source>
        <dbReference type="Proteomes" id="UP001202961"/>
    </source>
</evidence>
<dbReference type="Pfam" id="PF13542">
    <property type="entry name" value="HTH_Tnp_ISL3"/>
    <property type="match status" value="1"/>
</dbReference>
<dbReference type="RefSeq" id="WP_250933747.1">
    <property type="nucleotide sequence ID" value="NZ_JAMQBK010000137.1"/>
</dbReference>
<evidence type="ECO:0000259" key="1">
    <source>
        <dbReference type="Pfam" id="PF13542"/>
    </source>
</evidence>
<dbReference type="Proteomes" id="UP001202961">
    <property type="component" value="Unassembled WGS sequence"/>
</dbReference>
<dbReference type="EMBL" id="JAMQBK010000137">
    <property type="protein sequence ID" value="MCM2375177.1"/>
    <property type="molecule type" value="Genomic_DNA"/>
</dbReference>
<dbReference type="InterPro" id="IPR032877">
    <property type="entry name" value="Transposase_HTH"/>
</dbReference>
<reference evidence="2 3" key="1">
    <citation type="journal article" date="2022" name="Syst. Appl. Microbiol.">
        <title>Rhodopirellula aestuarii sp. nov., a novel member of the genus Rhodopirellula isolated from brackish sediments collected in the Tagus River estuary, Portugal.</title>
        <authorList>
            <person name="Vitorino I.R."/>
            <person name="Klimek D."/>
            <person name="Calusinska M."/>
            <person name="Lobo-da-Cunha A."/>
            <person name="Vasconcelos V."/>
            <person name="Lage O.M."/>
        </authorList>
    </citation>
    <scope>NUCLEOTIDE SEQUENCE [LARGE SCALE GENOMIC DNA]</scope>
    <source>
        <strain evidence="2 3">ICT_H3.1</strain>
    </source>
</reference>
<keyword evidence="3" id="KW-1185">Reference proteome</keyword>
<evidence type="ECO:0000313" key="2">
    <source>
        <dbReference type="EMBL" id="MCM2375177.1"/>
    </source>
</evidence>
<protein>
    <recommendedName>
        <fullName evidence="1">Transposase IS204/IS1001/IS1096/IS1165 helix-turn-helix domain-containing protein</fullName>
    </recommendedName>
</protein>
<sequence>MQDKELYQQILGLSLPWTVGDFELDHEASEIGVKVGHPRDAKFCCTDCDAQFSCHDYTEERRWRHPHSCQFKAILIARIPQMRFLAHGVETDVPWAEKHSRFTIHFERFAIDVLLATQTVKGAMSILGTKWDQAWNIVARAVRRGKQRKQVTAMSRIGIDEKAFKKGRSYITLL</sequence>
<name>A0ABT0UDP2_9BACT</name>